<dbReference type="RefSeq" id="WP_125180129.1">
    <property type="nucleotide sequence ID" value="NZ_QZMU01000001.1"/>
</dbReference>
<dbReference type="InterPro" id="IPR036397">
    <property type="entry name" value="RNaseH_sf"/>
</dbReference>
<dbReference type="PROSITE" id="PS50994">
    <property type="entry name" value="INTEGRASE"/>
    <property type="match status" value="1"/>
</dbReference>
<dbReference type="OrthoDB" id="9814512at2"/>
<dbReference type="InterPro" id="IPR002514">
    <property type="entry name" value="Transposase_8"/>
</dbReference>
<sequence length="387" mass="45476">MKRKEKHTFYNFQFKHTAVTITNHPNIQSIDVAEALSIHPIMLYRWRQEMREGKLDNNDQEARSRDKLLQAEKKIKKLEKELRQVRDENAVLEGREGIPGKKVDAFRFIEQHVKRSSVAALCRKLGVTRGGFYAWRNRGQCQRRVEDEALLEQIIQVHRKSQGRYGYPRVHQALRQNDILCGRNRVARLMRENGIAAKMARRFRRHRHRHHLFRDSTNLLLDREPTTGANQVWVGDITFISVDGKWSYLSTVMDRHTRQIIGWSFAKDRSAALVREALLMAVQAHAPTADTIFHSDQGCEYASKEYRRVLESFGLRVSMSRKGHCWDNAYMESFFHTLKTEMIYFQKFKTLEEATAYIIDYVRFYNSERLHSGLNYRTPDWAASEAA</sequence>
<keyword evidence="2" id="KW-0175">Coiled coil</keyword>
<reference evidence="4 5" key="1">
    <citation type="journal article" date="2010" name="Int. J. Syst. Evol. Microbiol.">
        <title>Thiohalobacter thiocyanaticus gen. nov., sp. nov., a moderately halophilic, sulfur-oxidizing gammaproteobacterium from hypersaline lakes, that utilizes thiocyanate.</title>
        <authorList>
            <person name="Sorokin D.Y."/>
            <person name="Kovaleva O.L."/>
            <person name="Tourova T.P."/>
            <person name="Muyzer G."/>
        </authorList>
    </citation>
    <scope>NUCLEOTIDE SEQUENCE [LARGE SCALE GENOMIC DNA]</scope>
    <source>
        <strain evidence="4 5">Hrh1</strain>
    </source>
</reference>
<comment type="caution">
    <text evidence="4">The sequence shown here is derived from an EMBL/GenBank/DDBJ whole genome shotgun (WGS) entry which is preliminary data.</text>
</comment>
<evidence type="ECO:0000313" key="5">
    <source>
        <dbReference type="Proteomes" id="UP000287798"/>
    </source>
</evidence>
<evidence type="ECO:0000259" key="3">
    <source>
        <dbReference type="PROSITE" id="PS50994"/>
    </source>
</evidence>
<evidence type="ECO:0000256" key="1">
    <source>
        <dbReference type="ARBA" id="ARBA00009964"/>
    </source>
</evidence>
<dbReference type="Pfam" id="PF00665">
    <property type="entry name" value="rve"/>
    <property type="match status" value="1"/>
</dbReference>
<dbReference type="GO" id="GO:0006313">
    <property type="term" value="P:DNA transposition"/>
    <property type="evidence" value="ECO:0007669"/>
    <property type="project" value="InterPro"/>
</dbReference>
<dbReference type="AlphaFoldDB" id="A0A426QGP4"/>
<dbReference type="InterPro" id="IPR048020">
    <property type="entry name" value="Transpos_IS3"/>
</dbReference>
<dbReference type="InterPro" id="IPR025948">
    <property type="entry name" value="HTH-like_dom"/>
</dbReference>
<protein>
    <submittedName>
        <fullName evidence="4">IS3 family transposase</fullName>
    </submittedName>
</protein>
<feature type="coiled-coil region" evidence="2">
    <location>
        <begin position="61"/>
        <end position="95"/>
    </location>
</feature>
<dbReference type="Pfam" id="PF01527">
    <property type="entry name" value="HTH_Tnp_1"/>
    <property type="match status" value="1"/>
</dbReference>
<dbReference type="InterPro" id="IPR001584">
    <property type="entry name" value="Integrase_cat-core"/>
</dbReference>
<dbReference type="Proteomes" id="UP000287798">
    <property type="component" value="Unassembled WGS sequence"/>
</dbReference>
<dbReference type="SUPFAM" id="SSF46689">
    <property type="entry name" value="Homeodomain-like"/>
    <property type="match status" value="1"/>
</dbReference>
<accession>A0A426QGP4</accession>
<dbReference type="GO" id="GO:0015074">
    <property type="term" value="P:DNA integration"/>
    <property type="evidence" value="ECO:0007669"/>
    <property type="project" value="InterPro"/>
</dbReference>
<dbReference type="PANTHER" id="PTHR46889:SF4">
    <property type="entry name" value="TRANSPOSASE INSO FOR INSERTION SEQUENCE ELEMENT IS911B-RELATED"/>
    <property type="match status" value="1"/>
</dbReference>
<proteinExistence type="inferred from homology"/>
<evidence type="ECO:0000256" key="2">
    <source>
        <dbReference type="SAM" id="Coils"/>
    </source>
</evidence>
<dbReference type="Pfam" id="PF13276">
    <property type="entry name" value="HTH_21"/>
    <property type="match status" value="1"/>
</dbReference>
<dbReference type="Pfam" id="PF13333">
    <property type="entry name" value="rve_2"/>
    <property type="match status" value="1"/>
</dbReference>
<dbReference type="Gene3D" id="3.30.420.10">
    <property type="entry name" value="Ribonuclease H-like superfamily/Ribonuclease H"/>
    <property type="match status" value="1"/>
</dbReference>
<organism evidence="4 5">
    <name type="scientific">Thiohalobacter thiocyanaticus</name>
    <dbReference type="NCBI Taxonomy" id="585455"/>
    <lineage>
        <taxon>Bacteria</taxon>
        <taxon>Pseudomonadati</taxon>
        <taxon>Pseudomonadota</taxon>
        <taxon>Gammaproteobacteria</taxon>
        <taxon>Thiohalobacterales</taxon>
        <taxon>Thiohalobacteraceae</taxon>
        <taxon>Thiohalobacter</taxon>
    </lineage>
</organism>
<feature type="domain" description="Integrase catalytic" evidence="3">
    <location>
        <begin position="221"/>
        <end position="387"/>
    </location>
</feature>
<gene>
    <name evidence="4" type="ORF">D6C00_02320</name>
</gene>
<name>A0A426QGP4_9GAMM</name>
<keyword evidence="5" id="KW-1185">Reference proteome</keyword>
<dbReference type="EMBL" id="QZMU01000001">
    <property type="protein sequence ID" value="RRQ20916.1"/>
    <property type="molecule type" value="Genomic_DNA"/>
</dbReference>
<dbReference type="NCBIfam" id="NF033516">
    <property type="entry name" value="transpos_IS3"/>
    <property type="match status" value="1"/>
</dbReference>
<dbReference type="GO" id="GO:0003677">
    <property type="term" value="F:DNA binding"/>
    <property type="evidence" value="ECO:0007669"/>
    <property type="project" value="InterPro"/>
</dbReference>
<dbReference type="InterPro" id="IPR009057">
    <property type="entry name" value="Homeodomain-like_sf"/>
</dbReference>
<dbReference type="InterPro" id="IPR012337">
    <property type="entry name" value="RNaseH-like_sf"/>
</dbReference>
<dbReference type="InterPro" id="IPR050900">
    <property type="entry name" value="Transposase_IS3/IS150/IS904"/>
</dbReference>
<evidence type="ECO:0000313" key="4">
    <source>
        <dbReference type="EMBL" id="RRQ20916.1"/>
    </source>
</evidence>
<dbReference type="SUPFAM" id="SSF53098">
    <property type="entry name" value="Ribonuclease H-like"/>
    <property type="match status" value="1"/>
</dbReference>
<comment type="similarity">
    <text evidence="1">Belongs to the transposase 8 family.</text>
</comment>
<dbReference type="GO" id="GO:0004803">
    <property type="term" value="F:transposase activity"/>
    <property type="evidence" value="ECO:0007669"/>
    <property type="project" value="InterPro"/>
</dbReference>
<dbReference type="PANTHER" id="PTHR46889">
    <property type="entry name" value="TRANSPOSASE INSF FOR INSERTION SEQUENCE IS3B-RELATED"/>
    <property type="match status" value="1"/>
</dbReference>